<dbReference type="InterPro" id="IPR032821">
    <property type="entry name" value="PKS_assoc"/>
</dbReference>
<keyword evidence="2" id="KW-0597">Phosphoprotein</keyword>
<dbReference type="FunFam" id="3.40.47.10:FF:000019">
    <property type="entry name" value="Polyketide synthase type I"/>
    <property type="match status" value="1"/>
</dbReference>
<evidence type="ECO:0000256" key="2">
    <source>
        <dbReference type="ARBA" id="ARBA00022553"/>
    </source>
</evidence>
<dbReference type="PANTHER" id="PTHR43775:SF37">
    <property type="entry name" value="SI:DKEY-61P9.11"/>
    <property type="match status" value="1"/>
</dbReference>
<dbReference type="EMBL" id="MSIF01000025">
    <property type="protein sequence ID" value="OLF05828.1"/>
    <property type="molecule type" value="Genomic_DNA"/>
</dbReference>
<dbReference type="InterPro" id="IPR001227">
    <property type="entry name" value="Ac_transferase_dom_sf"/>
</dbReference>
<dbReference type="InterPro" id="IPR020807">
    <property type="entry name" value="PKS_DH"/>
</dbReference>
<feature type="domain" description="PKS/mFAS DH" evidence="7">
    <location>
        <begin position="897"/>
        <end position="1165"/>
    </location>
</feature>
<dbReference type="PROSITE" id="PS50075">
    <property type="entry name" value="CARRIER"/>
    <property type="match status" value="1"/>
</dbReference>
<feature type="domain" description="Carrier" evidence="5">
    <location>
        <begin position="1639"/>
        <end position="1716"/>
    </location>
</feature>
<dbReference type="InterPro" id="IPR016035">
    <property type="entry name" value="Acyl_Trfase/lysoPLipase"/>
</dbReference>
<dbReference type="Pfam" id="PF21089">
    <property type="entry name" value="PKS_DH_N"/>
    <property type="match status" value="1"/>
</dbReference>
<evidence type="ECO:0000259" key="6">
    <source>
        <dbReference type="PROSITE" id="PS52004"/>
    </source>
</evidence>
<dbReference type="Gene3D" id="3.10.129.110">
    <property type="entry name" value="Polyketide synthase dehydratase"/>
    <property type="match status" value="1"/>
</dbReference>
<dbReference type="InterPro" id="IPR013968">
    <property type="entry name" value="PKS_KR"/>
</dbReference>
<dbReference type="InterPro" id="IPR014043">
    <property type="entry name" value="Acyl_transferase_dom"/>
</dbReference>
<reference evidence="8 9" key="1">
    <citation type="submission" date="2016-12" db="EMBL/GenBank/DDBJ databases">
        <title>The draft genome sequence of Actinophytocola xinjiangensis.</title>
        <authorList>
            <person name="Wang W."/>
            <person name="Yuan L."/>
        </authorList>
    </citation>
    <scope>NUCLEOTIDE SEQUENCE [LARGE SCALE GENOMIC DNA]</scope>
    <source>
        <strain evidence="8 9">CGMCC 4.4663</strain>
    </source>
</reference>
<proteinExistence type="predicted"/>
<feature type="region of interest" description="N-terminal hotdog fold" evidence="4">
    <location>
        <begin position="897"/>
        <end position="1015"/>
    </location>
</feature>
<dbReference type="Pfam" id="PF00109">
    <property type="entry name" value="ketoacyl-synt"/>
    <property type="match status" value="1"/>
</dbReference>
<dbReference type="GO" id="GO:0031177">
    <property type="term" value="F:phosphopantetheine binding"/>
    <property type="evidence" value="ECO:0007669"/>
    <property type="project" value="InterPro"/>
</dbReference>
<dbReference type="InterPro" id="IPR020841">
    <property type="entry name" value="PKS_Beta-ketoAc_synthase_dom"/>
</dbReference>
<dbReference type="Proteomes" id="UP000185696">
    <property type="component" value="Unassembled WGS sequence"/>
</dbReference>
<dbReference type="SMART" id="SM00822">
    <property type="entry name" value="PKS_KR"/>
    <property type="match status" value="1"/>
</dbReference>
<dbReference type="SMART" id="SM00825">
    <property type="entry name" value="PKS_KS"/>
    <property type="match status" value="1"/>
</dbReference>
<dbReference type="GO" id="GO:0004312">
    <property type="term" value="F:fatty acid synthase activity"/>
    <property type="evidence" value="ECO:0007669"/>
    <property type="project" value="TreeGrafter"/>
</dbReference>
<dbReference type="PROSITE" id="PS52019">
    <property type="entry name" value="PKS_MFAS_DH"/>
    <property type="match status" value="1"/>
</dbReference>
<dbReference type="SUPFAM" id="SSF53901">
    <property type="entry name" value="Thiolase-like"/>
    <property type="match status" value="1"/>
</dbReference>
<sequence>MENSREDPRDAIAIIGMGCRLPGGVNSPEAFWNALVDGLDAIGEVPADRWAHYRDASQDNAAALRRTTGLGGFVSEVDGFDAAFFGISPREAALMDPQQRMALEVSWEALEHAGIVPGALAGTDTGVFVGVNTDDHGRRLLEDLPRIEAWTGIGSSMCAVANRVSYTLDLRGPSLVVDTACSSSLVALHLACQSLRLGETPVAIAGGVMLMLAPGLTMVMDAAGALAPDGRSKSFDASADGYGRGEGCGMVVLKRLADARRDGDRVLAVVRGSAVNQDGRTNGIMAPSREAQEHMLRQACTQAGVTPESVDYVEAHGTGTRAGDPIEAGAIASVYGVGRPADRPCLIGSVKSNIGHLEAASGIAGVIKAVLAIEHAAIPPSLNLTTPNPDIPWQDSGLRVVTELTRWPSTGGPRRAGVSGYGYGGTIAHLVLEQAPGARAVPAPDRGTALRVYPLSGNTVEAVRDYAATLADRLTADAALELADVAHTLADRRAHLTHRGAVLAAGRDELVARLRQIPLGEPRDGLVTGQVLDGARRGAVWVFSGHGSQWIGMGRELLGTEPEFGAVLDELEPICLAELGVSPRRALLEGDLLHTDRIQLLIFAMQVGLARVLTARGLAPAAVLGHSVGEIAAAVVGGVLDLADGARLICRRSALLRRVAGQGAMAMVNLPFAEVRARLSDVDGVGAAIAAAPSSTVVAGDVAELEVVVKEWTAAGLHVQRVNSDVAFHSHHMDPLVGDLAEAVADLAPRAGAVPVYSTSLEDPRGRDVRDGAYWAGNLRNPVRFAGAVSAALADGYRAFVEIAPHPVVSYSINEVLAAEGVTDAVVAHTLRRNRPEQASLLTNLAALHCHGVPVDFSGQGGGLVELPVIAWRHRAHRVDQRASATVHSRLHDVDGHTLLGAPLTVHGTSAVRLWQTWLDLDSRPYPGDHPVQGTEIVPAAVLLTTFLAAAGGHALADVSLRVPVSPALARELQVVQMDGTLRLCSRLGAERDSEPDAGWLTHTTAVVPPVAETPGAETLPLARLRDRCTERLDPNYVIDRLASLGVAAMGFPWRVERIRRGAGELFVRVLADPDDTLPPTWASILDAALSAASVVFDGQATLRMPAAIRRVTVGGHPPAEAVISVRVRPGSADTVDVTVASPDGTVVATLTGLRYGVLDGDIGAPASPRRLVHHVEWRPYELPSRPRGALEGVVFVGDAGLAARLGDSFADAGVPWESVADPSTLEELRPGQGTAVLVAAPAGTDAAAATWLLTRTAQVLAGWDTAPTLWCLTRGVREAASLDAVAESALWGAGRVLGGEYPAFWGGIVDLSATDPVGSAGLLRLLLTARPAEDVLSLRHADLAVARLAPVDGAPTRPPLTCHPGGTYLVTGGLGVLGLEVAGWLAGRGARRLVLAGRQALPPRTEWDRATDPDLVRRIEGVRALEAAGVTVATLALDVADPAQAARELSAATLGLPRIRGVVHAAGVLDNRLAGEVDHASLERVLAPKAGGALVLHELFPPGSLEFLVLFSSAGQLLGLPGQTSYAAANAVLDGLARHRGDALSLAWTSWRGLGMSTSSAAIDAELAARGTGDITAEEAFRAWEYAQRQPVDHVAVLRTVPTLPGMRRPPLLAELTADQAPAPATTGTPWAGLRDGELREYLAGEVAAQVAAELKLAVDELDVRRPLIEMGLDSVMTQLIRGRLERQFRVSLPATLLWNSPTVRAISDFLAELLAGESLMGEDRTNAA</sequence>
<dbReference type="SUPFAM" id="SSF55048">
    <property type="entry name" value="Probable ACP-binding domain of malonyl-CoA ACP transacylase"/>
    <property type="match status" value="1"/>
</dbReference>
<dbReference type="RefSeq" id="WP_075137188.1">
    <property type="nucleotide sequence ID" value="NZ_MSIF01000025.1"/>
</dbReference>
<feature type="domain" description="Ketosynthase family 3 (KS3)" evidence="6">
    <location>
        <begin position="9"/>
        <end position="434"/>
    </location>
</feature>
<gene>
    <name evidence="8" type="ORF">BLA60_34125</name>
</gene>
<dbReference type="InterPro" id="IPR016036">
    <property type="entry name" value="Malonyl_transacylase_ACP-bd"/>
</dbReference>
<dbReference type="Pfam" id="PF02801">
    <property type="entry name" value="Ketoacyl-synt_C"/>
    <property type="match status" value="1"/>
</dbReference>
<dbReference type="GO" id="GO:0006633">
    <property type="term" value="P:fatty acid biosynthetic process"/>
    <property type="evidence" value="ECO:0007669"/>
    <property type="project" value="InterPro"/>
</dbReference>
<dbReference type="Gene3D" id="1.10.1200.10">
    <property type="entry name" value="ACP-like"/>
    <property type="match status" value="1"/>
</dbReference>
<dbReference type="InterPro" id="IPR016039">
    <property type="entry name" value="Thiolase-like"/>
</dbReference>
<organism evidence="8 9">
    <name type="scientific">Actinophytocola xinjiangensis</name>
    <dbReference type="NCBI Taxonomy" id="485602"/>
    <lineage>
        <taxon>Bacteria</taxon>
        <taxon>Bacillati</taxon>
        <taxon>Actinomycetota</taxon>
        <taxon>Actinomycetes</taxon>
        <taxon>Pseudonocardiales</taxon>
        <taxon>Pseudonocardiaceae</taxon>
    </lineage>
</organism>
<dbReference type="CDD" id="cd00833">
    <property type="entry name" value="PKS"/>
    <property type="match status" value="1"/>
</dbReference>
<evidence type="ECO:0000256" key="1">
    <source>
        <dbReference type="ARBA" id="ARBA00022450"/>
    </source>
</evidence>
<feature type="active site" description="Proton acceptor; for dehydratase activity" evidence="4">
    <location>
        <position position="930"/>
    </location>
</feature>
<dbReference type="SMART" id="SM00827">
    <property type="entry name" value="PKS_AT"/>
    <property type="match status" value="1"/>
</dbReference>
<comment type="caution">
    <text evidence="8">The sequence shown here is derived from an EMBL/GenBank/DDBJ whole genome shotgun (WGS) entry which is preliminary data.</text>
</comment>
<dbReference type="Pfam" id="PF16197">
    <property type="entry name" value="KAsynt_C_assoc"/>
    <property type="match status" value="1"/>
</dbReference>
<name>A0A7Z0WF18_9PSEU</name>
<dbReference type="SUPFAM" id="SSF52151">
    <property type="entry name" value="FabD/lysophospholipase-like"/>
    <property type="match status" value="1"/>
</dbReference>
<dbReference type="InterPro" id="IPR018201">
    <property type="entry name" value="Ketoacyl_synth_AS"/>
</dbReference>
<dbReference type="InterPro" id="IPR036291">
    <property type="entry name" value="NAD(P)-bd_dom_sf"/>
</dbReference>
<keyword evidence="3" id="KW-0808">Transferase</keyword>
<dbReference type="InterPro" id="IPR009081">
    <property type="entry name" value="PP-bd_ACP"/>
</dbReference>
<dbReference type="GO" id="GO:0004315">
    <property type="term" value="F:3-oxoacyl-[acyl-carrier-protein] synthase activity"/>
    <property type="evidence" value="ECO:0007669"/>
    <property type="project" value="InterPro"/>
</dbReference>
<evidence type="ECO:0000256" key="4">
    <source>
        <dbReference type="PROSITE-ProRule" id="PRU01363"/>
    </source>
</evidence>
<dbReference type="SMART" id="SM01294">
    <property type="entry name" value="PKS_PP_betabranch"/>
    <property type="match status" value="1"/>
</dbReference>
<evidence type="ECO:0000259" key="5">
    <source>
        <dbReference type="PROSITE" id="PS50075"/>
    </source>
</evidence>
<dbReference type="Gene3D" id="3.40.50.720">
    <property type="entry name" value="NAD(P)-binding Rossmann-like Domain"/>
    <property type="match status" value="1"/>
</dbReference>
<evidence type="ECO:0000259" key="7">
    <source>
        <dbReference type="PROSITE" id="PS52019"/>
    </source>
</evidence>
<dbReference type="GO" id="GO:0005886">
    <property type="term" value="C:plasma membrane"/>
    <property type="evidence" value="ECO:0007669"/>
    <property type="project" value="TreeGrafter"/>
</dbReference>
<evidence type="ECO:0000313" key="9">
    <source>
        <dbReference type="Proteomes" id="UP000185696"/>
    </source>
</evidence>
<dbReference type="Pfam" id="PF08659">
    <property type="entry name" value="KR"/>
    <property type="match status" value="1"/>
</dbReference>
<evidence type="ECO:0000256" key="3">
    <source>
        <dbReference type="ARBA" id="ARBA00022679"/>
    </source>
</evidence>
<dbReference type="InterPro" id="IPR014031">
    <property type="entry name" value="Ketoacyl_synth_C"/>
</dbReference>
<dbReference type="InterPro" id="IPR014030">
    <property type="entry name" value="Ketoacyl_synth_N"/>
</dbReference>
<keyword evidence="9" id="KW-1185">Reference proteome</keyword>
<dbReference type="SUPFAM" id="SSF47336">
    <property type="entry name" value="ACP-like"/>
    <property type="match status" value="1"/>
</dbReference>
<feature type="active site" description="Proton donor; for dehydratase activity" evidence="4">
    <location>
        <position position="1087"/>
    </location>
</feature>
<dbReference type="SUPFAM" id="SSF51735">
    <property type="entry name" value="NAD(P)-binding Rossmann-fold domains"/>
    <property type="match status" value="2"/>
</dbReference>
<dbReference type="PROSITE" id="PS52004">
    <property type="entry name" value="KS3_2"/>
    <property type="match status" value="1"/>
</dbReference>
<dbReference type="GO" id="GO:0005737">
    <property type="term" value="C:cytoplasm"/>
    <property type="evidence" value="ECO:0007669"/>
    <property type="project" value="TreeGrafter"/>
</dbReference>
<dbReference type="Gene3D" id="3.30.70.250">
    <property type="entry name" value="Malonyl-CoA ACP transacylase, ACP-binding"/>
    <property type="match status" value="1"/>
</dbReference>
<dbReference type="PANTHER" id="PTHR43775">
    <property type="entry name" value="FATTY ACID SYNTHASE"/>
    <property type="match status" value="1"/>
</dbReference>
<accession>A0A7Z0WF18</accession>
<dbReference type="Pfam" id="PF00698">
    <property type="entry name" value="Acyl_transf_1"/>
    <property type="match status" value="1"/>
</dbReference>
<dbReference type="InterPro" id="IPR020806">
    <property type="entry name" value="PKS_PP-bd"/>
</dbReference>
<dbReference type="InterPro" id="IPR049552">
    <property type="entry name" value="PKS_DH_N"/>
</dbReference>
<dbReference type="Gene3D" id="3.40.366.10">
    <property type="entry name" value="Malonyl-Coenzyme A Acyl Carrier Protein, domain 2"/>
    <property type="match status" value="1"/>
</dbReference>
<feature type="region of interest" description="C-terminal hotdog fold" evidence="4">
    <location>
        <begin position="1030"/>
        <end position="1165"/>
    </location>
</feature>
<dbReference type="PROSITE" id="PS00606">
    <property type="entry name" value="KS3_1"/>
    <property type="match status" value="1"/>
</dbReference>
<protein>
    <submittedName>
        <fullName evidence="8">Beta-ketoacyl synthase</fullName>
    </submittedName>
</protein>
<dbReference type="InterPro" id="IPR050091">
    <property type="entry name" value="PKS_NRPS_Biosynth_Enz"/>
</dbReference>
<dbReference type="InterPro" id="IPR036736">
    <property type="entry name" value="ACP-like_sf"/>
</dbReference>
<dbReference type="GO" id="GO:0071770">
    <property type="term" value="P:DIM/DIP cell wall layer assembly"/>
    <property type="evidence" value="ECO:0007669"/>
    <property type="project" value="TreeGrafter"/>
</dbReference>
<dbReference type="Pfam" id="PF00550">
    <property type="entry name" value="PP-binding"/>
    <property type="match status" value="1"/>
</dbReference>
<dbReference type="SMART" id="SM00823">
    <property type="entry name" value="PKS_PP"/>
    <property type="match status" value="1"/>
</dbReference>
<keyword evidence="1" id="KW-0596">Phosphopantetheine</keyword>
<dbReference type="InterPro" id="IPR049900">
    <property type="entry name" value="PKS_mFAS_DH"/>
</dbReference>
<dbReference type="Gene3D" id="3.40.47.10">
    <property type="match status" value="1"/>
</dbReference>
<dbReference type="InterPro" id="IPR057326">
    <property type="entry name" value="KR_dom"/>
</dbReference>
<dbReference type="SMART" id="SM00826">
    <property type="entry name" value="PKS_DH"/>
    <property type="match status" value="1"/>
</dbReference>
<dbReference type="InterPro" id="IPR042104">
    <property type="entry name" value="PKS_dehydratase_sf"/>
</dbReference>
<evidence type="ECO:0000313" key="8">
    <source>
        <dbReference type="EMBL" id="OLF05828.1"/>
    </source>
</evidence>